<dbReference type="OrthoDB" id="9155693at2"/>
<dbReference type="Proteomes" id="UP000032266">
    <property type="component" value="Chromosome"/>
</dbReference>
<organism evidence="2 3">
    <name type="scientific">Gynuella sunshinyii YC6258</name>
    <dbReference type="NCBI Taxonomy" id="1445510"/>
    <lineage>
        <taxon>Bacteria</taxon>
        <taxon>Pseudomonadati</taxon>
        <taxon>Pseudomonadota</taxon>
        <taxon>Gammaproteobacteria</taxon>
        <taxon>Oceanospirillales</taxon>
        <taxon>Saccharospirillaceae</taxon>
        <taxon>Gynuella</taxon>
    </lineage>
</organism>
<feature type="coiled-coil region" evidence="1">
    <location>
        <begin position="32"/>
        <end position="85"/>
    </location>
</feature>
<dbReference type="AlphaFoldDB" id="A0A0C5VH14"/>
<dbReference type="EMBL" id="CP007142">
    <property type="protein sequence ID" value="AJQ93912.1"/>
    <property type="molecule type" value="Genomic_DNA"/>
</dbReference>
<name>A0A0C5VH14_9GAMM</name>
<keyword evidence="1" id="KW-0175">Coiled coil</keyword>
<dbReference type="RefSeq" id="WP_044616562.1">
    <property type="nucleotide sequence ID" value="NZ_CP007142.1"/>
</dbReference>
<gene>
    <name evidence="2" type="ORF">YC6258_01868</name>
</gene>
<dbReference type="STRING" id="1445510.YC6258_01868"/>
<dbReference type="Pfam" id="PF19662">
    <property type="entry name" value="DUF6165"/>
    <property type="match status" value="1"/>
</dbReference>
<keyword evidence="3" id="KW-1185">Reference proteome</keyword>
<proteinExistence type="predicted"/>
<dbReference type="PATRIC" id="fig|1445510.3.peg.1829"/>
<evidence type="ECO:0000313" key="3">
    <source>
        <dbReference type="Proteomes" id="UP000032266"/>
    </source>
</evidence>
<sequence length="130" mass="15088">MLIQTPVSLGEVIDKITILEIKQDNITDADKLKNISAELVQLQQVIDQCLNEQQLTQLQSPKQRLKEINQSLWKIEDDIRDCERQKDFGEKFVELARSVYFTNDKRAAVKKEINLAFGSELVEEKSYQAY</sequence>
<evidence type="ECO:0000313" key="2">
    <source>
        <dbReference type="EMBL" id="AJQ93912.1"/>
    </source>
</evidence>
<accession>A0A0C5VH14</accession>
<dbReference type="InterPro" id="IPR046163">
    <property type="entry name" value="DUF6165"/>
</dbReference>
<reference evidence="2 3" key="1">
    <citation type="submission" date="2014-01" db="EMBL/GenBank/DDBJ databases">
        <title>Full genme sequencing of cellulolytic bacterium Gynuella sunshinyii YC6258T gen. nov., sp. nov.</title>
        <authorList>
            <person name="Khan H."/>
            <person name="Chung E.J."/>
            <person name="Chung Y.R."/>
        </authorList>
    </citation>
    <scope>NUCLEOTIDE SEQUENCE [LARGE SCALE GENOMIC DNA]</scope>
    <source>
        <strain evidence="2 3">YC6258</strain>
    </source>
</reference>
<evidence type="ECO:0000256" key="1">
    <source>
        <dbReference type="SAM" id="Coils"/>
    </source>
</evidence>
<dbReference type="HOGENOM" id="CLU_155300_0_0_6"/>
<protein>
    <submittedName>
        <fullName evidence="2">Uncharacterized protein</fullName>
    </submittedName>
</protein>
<dbReference type="KEGG" id="gsn:YC6258_01868"/>